<dbReference type="RefSeq" id="WP_103438007.1">
    <property type="nucleotide sequence ID" value="NZ_MIND01000018.1"/>
</dbReference>
<accession>A0A2S3WGD2</accession>
<evidence type="ECO:0008006" key="3">
    <source>
        <dbReference type="Google" id="ProtNLM"/>
    </source>
</evidence>
<dbReference type="Proteomes" id="UP000237194">
    <property type="component" value="Unassembled WGS sequence"/>
</dbReference>
<evidence type="ECO:0000313" key="1">
    <source>
        <dbReference type="EMBL" id="POF90034.1"/>
    </source>
</evidence>
<evidence type="ECO:0000313" key="2">
    <source>
        <dbReference type="Proteomes" id="UP000237194"/>
    </source>
</evidence>
<reference evidence="1 2" key="1">
    <citation type="submission" date="2016-08" db="EMBL/GenBank/DDBJ databases">
        <authorList>
            <person name="Seilhamer J.J."/>
        </authorList>
    </citation>
    <scope>NUCLEOTIDE SEQUENCE [LARGE SCALE GENOMIC DNA]</scope>
    <source>
        <strain evidence="1 2">KT-27</strain>
    </source>
</reference>
<dbReference type="AlphaFoldDB" id="A0A2S3WGD2"/>
<dbReference type="EMBL" id="MIND01000018">
    <property type="protein sequence ID" value="POF90034.1"/>
    <property type="molecule type" value="Genomic_DNA"/>
</dbReference>
<protein>
    <recommendedName>
        <fullName evidence="3">DUF3077 domain-containing protein</fullName>
    </recommendedName>
</protein>
<name>A0A2S3WGD2_PSEPU</name>
<organism evidence="1 2">
    <name type="scientific">Pseudomonas putida</name>
    <name type="common">Arthrobacter siderocapsulatus</name>
    <dbReference type="NCBI Taxonomy" id="303"/>
    <lineage>
        <taxon>Bacteria</taxon>
        <taxon>Pseudomonadati</taxon>
        <taxon>Pseudomonadota</taxon>
        <taxon>Gammaproteobacteria</taxon>
        <taxon>Pseudomonadales</taxon>
        <taxon>Pseudomonadaceae</taxon>
        <taxon>Pseudomonas</taxon>
    </lineage>
</organism>
<gene>
    <name evidence="1" type="ORF">BGP80_19610</name>
</gene>
<reference evidence="1 2" key="2">
    <citation type="submission" date="2018-03" db="EMBL/GenBank/DDBJ databases">
        <title>Draft genome of Pseudomonas putida strain KT-27.</title>
        <authorList>
            <person name="Yoshizawa S."/>
            <person name="Khan N.H."/>
            <person name="Nishimura M."/>
            <person name="Chiura H.X."/>
            <person name="Ogura Y."/>
            <person name="Hayashi T."/>
            <person name="Kogure K."/>
        </authorList>
    </citation>
    <scope>NUCLEOTIDE SEQUENCE [LARGE SCALE GENOMIC DNA]</scope>
    <source>
        <strain evidence="1 2">KT-27</strain>
    </source>
</reference>
<proteinExistence type="predicted"/>
<sequence length="87" mass="9620">MRSKIKIVPDPPHPNSLHALEDTLIQAADYVLCALTVAHQSALLLPRTPGSIMMLTIMHELETARALVDTALTQVQRFDEPSKPTLH</sequence>
<comment type="caution">
    <text evidence="1">The sequence shown here is derived from an EMBL/GenBank/DDBJ whole genome shotgun (WGS) entry which is preliminary data.</text>
</comment>